<dbReference type="Gene3D" id="3.40.50.360">
    <property type="match status" value="1"/>
</dbReference>
<dbReference type="InterPro" id="IPR029039">
    <property type="entry name" value="Flavoprotein-like_sf"/>
</dbReference>
<organism evidence="2 3">
    <name type="scientific">Mycoplasma seminis</name>
    <dbReference type="NCBI Taxonomy" id="512749"/>
    <lineage>
        <taxon>Bacteria</taxon>
        <taxon>Bacillati</taxon>
        <taxon>Mycoplasmatota</taxon>
        <taxon>Mollicutes</taxon>
        <taxon>Mycoplasmataceae</taxon>
        <taxon>Mycoplasma</taxon>
    </lineage>
</organism>
<gene>
    <name evidence="2" type="ORF">Q8852_01775</name>
</gene>
<dbReference type="SUPFAM" id="SSF52218">
    <property type="entry name" value="Flavoproteins"/>
    <property type="match status" value="1"/>
</dbReference>
<keyword evidence="2" id="KW-0560">Oxidoreductase</keyword>
<accession>A0ABY9HBE4</accession>
<dbReference type="EC" id="1.7.1.17" evidence="2"/>
<dbReference type="GO" id="GO:0016491">
    <property type="term" value="F:oxidoreductase activity"/>
    <property type="evidence" value="ECO:0007669"/>
    <property type="project" value="UniProtKB-KW"/>
</dbReference>
<reference evidence="2" key="1">
    <citation type="submission" date="2023-08" db="EMBL/GenBank/DDBJ databases">
        <title>Complete genome sequence of Mycoplasma seminis 2200.</title>
        <authorList>
            <person name="Spergser J."/>
        </authorList>
    </citation>
    <scope>NUCLEOTIDE SEQUENCE [LARGE SCALE GENOMIC DNA]</scope>
    <source>
        <strain evidence="2">2200</strain>
    </source>
</reference>
<dbReference type="PANTHER" id="PTHR43741">
    <property type="entry name" value="FMN-DEPENDENT NADH-AZOREDUCTASE 1"/>
    <property type="match status" value="1"/>
</dbReference>
<dbReference type="NCBIfam" id="NF002370">
    <property type="entry name" value="PRK01355.1"/>
    <property type="match status" value="1"/>
</dbReference>
<dbReference type="InterPro" id="IPR050104">
    <property type="entry name" value="FMN-dep_NADH:Q_OxRdtase_AzoR1"/>
</dbReference>
<dbReference type="RefSeq" id="WP_305938280.1">
    <property type="nucleotide sequence ID" value="NZ_CP132191.1"/>
</dbReference>
<evidence type="ECO:0000313" key="3">
    <source>
        <dbReference type="Proteomes" id="UP001237011"/>
    </source>
</evidence>
<dbReference type="PANTHER" id="PTHR43741:SF4">
    <property type="entry name" value="FMN-DEPENDENT NADH:QUINONE OXIDOREDUCTASE"/>
    <property type="match status" value="1"/>
</dbReference>
<evidence type="ECO:0000313" key="2">
    <source>
        <dbReference type="EMBL" id="WLP85857.1"/>
    </source>
</evidence>
<feature type="domain" description="Flavodoxin-like fold" evidence="1">
    <location>
        <begin position="3"/>
        <end position="186"/>
    </location>
</feature>
<proteinExistence type="predicted"/>
<dbReference type="Pfam" id="PF02525">
    <property type="entry name" value="Flavodoxin_2"/>
    <property type="match status" value="1"/>
</dbReference>
<evidence type="ECO:0000259" key="1">
    <source>
        <dbReference type="Pfam" id="PF02525"/>
    </source>
</evidence>
<dbReference type="EMBL" id="CP132191">
    <property type="protein sequence ID" value="WLP85857.1"/>
    <property type="molecule type" value="Genomic_DNA"/>
</dbReference>
<keyword evidence="3" id="KW-1185">Reference proteome</keyword>
<sequence>MQKITILDAHVVPTSASNSHKILDLIETEYGKDANNQITRIDLNQTELASVFMTANNLSTYWNDVNSDKWIELMKNSDVVVVSNPMINFNASTVLKNFIDSISVANKTFSYKYSKSGDAIGLLTNIKKVIIVSTQGAPEGWYPWGTHASWLEGTFKFLGAQEVKNIKWYGTKVKPNSDITLDQLENHLADEIKSAIK</sequence>
<dbReference type="InterPro" id="IPR003680">
    <property type="entry name" value="Flavodoxin_fold"/>
</dbReference>
<dbReference type="Proteomes" id="UP001237011">
    <property type="component" value="Chromosome"/>
</dbReference>
<protein>
    <submittedName>
        <fullName evidence="2">FMN-dependent NADH-azoreductase</fullName>
        <ecNumber evidence="2">1.7.1.17</ecNumber>
    </submittedName>
</protein>
<name>A0ABY9HBE4_9MOLU</name>